<gene>
    <name evidence="3" type="ORF">AVDCRST_MAG38-1606</name>
</gene>
<dbReference type="PANTHER" id="PTHR30332">
    <property type="entry name" value="PROBABLE GENERAL SECRETION PATHWAY PROTEIN D"/>
    <property type="match status" value="1"/>
</dbReference>
<evidence type="ECO:0000259" key="2">
    <source>
        <dbReference type="Pfam" id="PF00263"/>
    </source>
</evidence>
<organism evidence="3">
    <name type="scientific">uncultured Solirubrobacteraceae bacterium</name>
    <dbReference type="NCBI Taxonomy" id="1162706"/>
    <lineage>
        <taxon>Bacteria</taxon>
        <taxon>Bacillati</taxon>
        <taxon>Actinomycetota</taxon>
        <taxon>Thermoleophilia</taxon>
        <taxon>Solirubrobacterales</taxon>
        <taxon>Solirubrobacteraceae</taxon>
        <taxon>environmental samples</taxon>
    </lineage>
</organism>
<name>A0A6J4RTX5_9ACTN</name>
<dbReference type="InterPro" id="IPR001775">
    <property type="entry name" value="GspD/PilQ"/>
</dbReference>
<dbReference type="Pfam" id="PF00263">
    <property type="entry name" value="Secretin"/>
    <property type="match status" value="1"/>
</dbReference>
<reference evidence="3" key="1">
    <citation type="submission" date="2020-02" db="EMBL/GenBank/DDBJ databases">
        <authorList>
            <person name="Meier V. D."/>
        </authorList>
    </citation>
    <scope>NUCLEOTIDE SEQUENCE</scope>
    <source>
        <strain evidence="3">AVDCRST_MAG38</strain>
    </source>
</reference>
<dbReference type="InterPro" id="IPR050810">
    <property type="entry name" value="Bact_Secretion_Sys_Channel"/>
</dbReference>
<sequence length="296" mass="30979">DVRTPQVAIKAKIIFVNRTNIMDLGLSYDLGRGTTQFLSQLIKRIDPSTQRPVDTDGDGVNDAAGGGTPFAGDRVALGGNVISGLANANNRIAAPALNLVYSAALGNYQLTTFLDALQESRLADVQAEPNIVTLDNRRAEILVGQEIPLRVIDASSGAGGAGGAGGGAPRAQVQLKEIGIILGVTPHITNNRQVLLNLHAENSNAEVASSDVGYIFNKQRADNQLLVGDGETAVIGGLTVTSVSRIRTGIPFLSTLPGIGFLFGRTTKSETKQDLLILVTPHILDEGEQPSGSGPR</sequence>
<feature type="domain" description="Type II/III secretion system secretin-like" evidence="2">
    <location>
        <begin position="116"/>
        <end position="284"/>
    </location>
</feature>
<evidence type="ECO:0000256" key="1">
    <source>
        <dbReference type="RuleBase" id="RU004003"/>
    </source>
</evidence>
<evidence type="ECO:0000313" key="3">
    <source>
        <dbReference type="EMBL" id="CAA9475121.1"/>
    </source>
</evidence>
<dbReference type="EMBL" id="CADCVJ010000129">
    <property type="protein sequence ID" value="CAA9475121.1"/>
    <property type="molecule type" value="Genomic_DNA"/>
</dbReference>
<dbReference type="GO" id="GO:0009306">
    <property type="term" value="P:protein secretion"/>
    <property type="evidence" value="ECO:0007669"/>
    <property type="project" value="InterPro"/>
</dbReference>
<dbReference type="AlphaFoldDB" id="A0A6J4RTX5"/>
<protein>
    <recommendedName>
        <fullName evidence="2">Type II/III secretion system secretin-like domain-containing protein</fullName>
    </recommendedName>
</protein>
<comment type="similarity">
    <text evidence="1">Belongs to the bacterial secretin family.</text>
</comment>
<dbReference type="PRINTS" id="PR00811">
    <property type="entry name" value="BCTERIALGSPD"/>
</dbReference>
<accession>A0A6J4RTX5</accession>
<dbReference type="InterPro" id="IPR004846">
    <property type="entry name" value="T2SS/T3SS_dom"/>
</dbReference>
<feature type="non-terminal residue" evidence="3">
    <location>
        <position position="1"/>
    </location>
</feature>
<proteinExistence type="inferred from homology"/>
<dbReference type="GO" id="GO:0015627">
    <property type="term" value="C:type II protein secretion system complex"/>
    <property type="evidence" value="ECO:0007669"/>
    <property type="project" value="TreeGrafter"/>
</dbReference>
<dbReference type="PANTHER" id="PTHR30332:SF17">
    <property type="entry name" value="TYPE IV PILIATION SYSTEM PROTEIN DR_0774-RELATED"/>
    <property type="match status" value="1"/>
</dbReference>